<dbReference type="OrthoDB" id="421869at2759"/>
<keyword evidence="2" id="KW-1185">Reference proteome</keyword>
<dbReference type="AlphaFoldDB" id="A0A7D9EU70"/>
<dbReference type="Proteomes" id="UP001152795">
    <property type="component" value="Unassembled WGS sequence"/>
</dbReference>
<protein>
    <submittedName>
        <fullName evidence="1">Uncharacterized protein</fullName>
    </submittedName>
</protein>
<gene>
    <name evidence="1" type="ORF">PACLA_8A025167</name>
</gene>
<dbReference type="Pfam" id="PF07727">
    <property type="entry name" value="RVT_2"/>
    <property type="match status" value="1"/>
</dbReference>
<name>A0A7D9EU70_PARCT</name>
<accession>A0A7D9EU70</accession>
<dbReference type="InterPro" id="IPR013103">
    <property type="entry name" value="RVT_2"/>
</dbReference>
<evidence type="ECO:0000313" key="1">
    <source>
        <dbReference type="EMBL" id="CAB4015362.1"/>
    </source>
</evidence>
<sequence>MLSLGFVQSVADPCVFIRVLKDKLTIVTVHVDDLILLTDTEEEMIDLKTGLANHFKMKDMGVLHYCLGVSVTIKDGVLQISQEQYIGKIMRKYKLQDCKTVSTPIDLNIKLVKDDGYSKPVDVVQYQSM</sequence>
<evidence type="ECO:0000313" key="2">
    <source>
        <dbReference type="Proteomes" id="UP001152795"/>
    </source>
</evidence>
<comment type="caution">
    <text evidence="1">The sequence shown here is derived from an EMBL/GenBank/DDBJ whole genome shotgun (WGS) entry which is preliminary data.</text>
</comment>
<feature type="non-terminal residue" evidence="1">
    <location>
        <position position="129"/>
    </location>
</feature>
<proteinExistence type="predicted"/>
<organism evidence="1 2">
    <name type="scientific">Paramuricea clavata</name>
    <name type="common">Red gorgonian</name>
    <name type="synonym">Violescent sea-whip</name>
    <dbReference type="NCBI Taxonomy" id="317549"/>
    <lineage>
        <taxon>Eukaryota</taxon>
        <taxon>Metazoa</taxon>
        <taxon>Cnidaria</taxon>
        <taxon>Anthozoa</taxon>
        <taxon>Octocorallia</taxon>
        <taxon>Malacalcyonacea</taxon>
        <taxon>Plexauridae</taxon>
        <taxon>Paramuricea</taxon>
    </lineage>
</organism>
<dbReference type="EMBL" id="CACRXK020008684">
    <property type="protein sequence ID" value="CAB4015362.1"/>
    <property type="molecule type" value="Genomic_DNA"/>
</dbReference>
<reference evidence="1" key="1">
    <citation type="submission" date="2020-04" db="EMBL/GenBank/DDBJ databases">
        <authorList>
            <person name="Alioto T."/>
            <person name="Alioto T."/>
            <person name="Gomez Garrido J."/>
        </authorList>
    </citation>
    <scope>NUCLEOTIDE SEQUENCE</scope>
    <source>
        <strain evidence="1">A484AB</strain>
    </source>
</reference>